<dbReference type="InterPro" id="IPR011009">
    <property type="entry name" value="Kinase-like_dom_sf"/>
</dbReference>
<evidence type="ECO:0000313" key="4">
    <source>
        <dbReference type="EMBL" id="OHT13952.1"/>
    </source>
</evidence>
<dbReference type="InterPro" id="IPR000719">
    <property type="entry name" value="Prot_kinase_dom"/>
</dbReference>
<dbReference type="Gene3D" id="1.10.510.10">
    <property type="entry name" value="Transferase(Phosphotransferase) domain 1"/>
    <property type="match status" value="1"/>
</dbReference>
<dbReference type="VEuPathDB" id="TrichDB:TRFO_15710"/>
<gene>
    <name evidence="4" type="ORF">TRFO_15710</name>
</gene>
<evidence type="ECO:0000259" key="3">
    <source>
        <dbReference type="PROSITE" id="PS50011"/>
    </source>
</evidence>
<dbReference type="RefSeq" id="XP_068367088.1">
    <property type="nucleotide sequence ID" value="XM_068498536.1"/>
</dbReference>
<dbReference type="GO" id="GO:0004674">
    <property type="term" value="F:protein serine/threonine kinase activity"/>
    <property type="evidence" value="ECO:0007669"/>
    <property type="project" value="TreeGrafter"/>
</dbReference>
<feature type="domain" description="Protein kinase" evidence="3">
    <location>
        <begin position="15"/>
        <end position="274"/>
    </location>
</feature>
<keyword evidence="4" id="KW-0808">Transferase</keyword>
<name>A0A1J4KSU0_9EUKA</name>
<comment type="caution">
    <text evidence="4">The sequence shown here is derived from an EMBL/GenBank/DDBJ whole genome shotgun (WGS) entry which is preliminary data.</text>
</comment>
<dbReference type="SMART" id="SM00220">
    <property type="entry name" value="S_TKc"/>
    <property type="match status" value="1"/>
</dbReference>
<reference evidence="4" key="1">
    <citation type="submission" date="2016-10" db="EMBL/GenBank/DDBJ databases">
        <authorList>
            <person name="Benchimol M."/>
            <person name="Almeida L.G."/>
            <person name="Vasconcelos A.T."/>
            <person name="Perreira-Neves A."/>
            <person name="Rosa I.A."/>
            <person name="Tasca T."/>
            <person name="Bogo M.R."/>
            <person name="de Souza W."/>
        </authorList>
    </citation>
    <scope>NUCLEOTIDE SEQUENCE [LARGE SCALE GENOMIC DNA]</scope>
    <source>
        <strain evidence="4">K</strain>
    </source>
</reference>
<evidence type="ECO:0000256" key="2">
    <source>
        <dbReference type="ARBA" id="ARBA00022840"/>
    </source>
</evidence>
<dbReference type="GeneID" id="94833240"/>
<dbReference type="InterPro" id="IPR008271">
    <property type="entry name" value="Ser/Thr_kinase_AS"/>
</dbReference>
<dbReference type="GO" id="GO:0005524">
    <property type="term" value="F:ATP binding"/>
    <property type="evidence" value="ECO:0007669"/>
    <property type="project" value="UniProtKB-KW"/>
</dbReference>
<keyword evidence="2" id="KW-0067">ATP-binding</keyword>
<protein>
    <submittedName>
        <fullName evidence="4">CAMK family protein kinase</fullName>
    </submittedName>
</protein>
<dbReference type="PROSITE" id="PS50011">
    <property type="entry name" value="PROTEIN_KINASE_DOM"/>
    <property type="match status" value="1"/>
</dbReference>
<accession>A0A1J4KSU0</accession>
<dbReference type="PROSITE" id="PS00108">
    <property type="entry name" value="PROTEIN_KINASE_ST"/>
    <property type="match status" value="1"/>
</dbReference>
<dbReference type="AlphaFoldDB" id="A0A1J4KSU0"/>
<keyword evidence="1" id="KW-0547">Nucleotide-binding</keyword>
<dbReference type="GO" id="GO:0005737">
    <property type="term" value="C:cytoplasm"/>
    <property type="evidence" value="ECO:0007669"/>
    <property type="project" value="TreeGrafter"/>
</dbReference>
<sequence>MDNQLPHQGRENFFFSEFTKFEAGTTADILRARHLVTDTLVAFKKFHHQSNDSLFLREIEINRMLVHPFIASFYGSIVKRSTAGRQSISIIMEYINGISLLQKINESGCLLEFEAQRVFAQIVAVLLFLHNDCRICHRDLKCENILVNANGDIKVIDFGVSKSFCDNNGVESINNLMNTKCGSFPYCAPELFSDKQYTSKVDIWSLGVILFTMFTGELPFDDVNDQNLVNKILNEDPQYPFHISPSAIDLLQKMLDKNPETRLDINQVAEHPWMKGAHFNPIFLDKKMKEHNLIFFGRIIPTDYQILEMCQKRGISPSLIVSQINSGIESNATTSYRILRALWYQRIMSRIEFLPKIGFLDDVNEFASPKAANSRRQSNCIHRSPMINISEKLPTKLIASSAPPKGMRGPFTENQNCVNEASTDMSLVGKMKSRDCNTSINSPFNSQNIYPINEQSFEGGNLIKTECDKPNYVGVHGIDSTISYKNLVTLPKLGNKNKSDLIPTSISLGPTRFQITRPVRFRQKIISS</sequence>
<keyword evidence="4" id="KW-0418">Kinase</keyword>
<dbReference type="FunFam" id="1.10.510.10:FF:000571">
    <property type="entry name" value="Maternal embryonic leucine zipper kinase"/>
    <property type="match status" value="1"/>
</dbReference>
<proteinExistence type="predicted"/>
<evidence type="ECO:0000256" key="1">
    <source>
        <dbReference type="ARBA" id="ARBA00022741"/>
    </source>
</evidence>
<dbReference type="GO" id="GO:0035556">
    <property type="term" value="P:intracellular signal transduction"/>
    <property type="evidence" value="ECO:0007669"/>
    <property type="project" value="TreeGrafter"/>
</dbReference>
<dbReference type="Pfam" id="PF00069">
    <property type="entry name" value="Pkinase"/>
    <property type="match status" value="1"/>
</dbReference>
<organism evidence="4 5">
    <name type="scientific">Tritrichomonas foetus</name>
    <dbReference type="NCBI Taxonomy" id="1144522"/>
    <lineage>
        <taxon>Eukaryota</taxon>
        <taxon>Metamonada</taxon>
        <taxon>Parabasalia</taxon>
        <taxon>Tritrichomonadida</taxon>
        <taxon>Tritrichomonadidae</taxon>
        <taxon>Tritrichomonas</taxon>
    </lineage>
</organism>
<evidence type="ECO:0000313" key="5">
    <source>
        <dbReference type="Proteomes" id="UP000179807"/>
    </source>
</evidence>
<keyword evidence="5" id="KW-1185">Reference proteome</keyword>
<dbReference type="PANTHER" id="PTHR24346:SF30">
    <property type="entry name" value="MATERNAL EMBRYONIC LEUCINE ZIPPER KINASE"/>
    <property type="match status" value="1"/>
</dbReference>
<dbReference type="SUPFAM" id="SSF56112">
    <property type="entry name" value="Protein kinase-like (PK-like)"/>
    <property type="match status" value="1"/>
</dbReference>
<dbReference type="PANTHER" id="PTHR24346">
    <property type="entry name" value="MAP/MICROTUBULE AFFINITY-REGULATING KINASE"/>
    <property type="match status" value="1"/>
</dbReference>
<dbReference type="Proteomes" id="UP000179807">
    <property type="component" value="Unassembled WGS sequence"/>
</dbReference>
<dbReference type="EMBL" id="MLAK01000441">
    <property type="protein sequence ID" value="OHT13952.1"/>
    <property type="molecule type" value="Genomic_DNA"/>
</dbReference>